<dbReference type="STRING" id="377629.TERTU_2639"/>
<evidence type="ECO:0000313" key="8">
    <source>
        <dbReference type="EMBL" id="ACR13802.1"/>
    </source>
</evidence>
<sequence>MKLTTIAGLAFVVASLSNTASAVESCPAFLNQDMKRLHSSETVNLCSLYKEKPLLLVNTASHCGYTKQFKGLEALYKKYKDDGFEIVGFASDDFKQAAKSEEEAATVCYKNYGVTFTMLAPTHVRGKDANPVFAHLNSETEKPGWNFNKYLVSADGKTVKHYGSSTKPMDSALEKDLKKMLK</sequence>
<dbReference type="PANTHER" id="PTHR11592:SF44">
    <property type="entry name" value="GLUTATHIONE PEROXIDASE"/>
    <property type="match status" value="1"/>
</dbReference>
<dbReference type="AlphaFoldDB" id="C5BLW5"/>
<dbReference type="PRINTS" id="PR01011">
    <property type="entry name" value="GLUTPROXDASE"/>
</dbReference>
<evidence type="ECO:0000256" key="1">
    <source>
        <dbReference type="ARBA" id="ARBA00006926"/>
    </source>
</evidence>
<evidence type="ECO:0000256" key="5">
    <source>
        <dbReference type="RuleBase" id="RU000499"/>
    </source>
</evidence>
<organism evidence="8 9">
    <name type="scientific">Teredinibacter turnerae (strain ATCC 39867 / T7901)</name>
    <dbReference type="NCBI Taxonomy" id="377629"/>
    <lineage>
        <taxon>Bacteria</taxon>
        <taxon>Pseudomonadati</taxon>
        <taxon>Pseudomonadota</taxon>
        <taxon>Gammaproteobacteria</taxon>
        <taxon>Cellvibrionales</taxon>
        <taxon>Cellvibrionaceae</taxon>
        <taxon>Teredinibacter</taxon>
    </lineage>
</organism>
<accession>C5BLW5</accession>
<evidence type="ECO:0000256" key="4">
    <source>
        <dbReference type="PIRSR" id="PIRSR000303-1"/>
    </source>
</evidence>
<keyword evidence="2 5" id="KW-0575">Peroxidase</keyword>
<dbReference type="OrthoDB" id="9785502at2"/>
<evidence type="ECO:0000259" key="7">
    <source>
        <dbReference type="PROSITE" id="PS51352"/>
    </source>
</evidence>
<dbReference type="Gene3D" id="3.40.30.10">
    <property type="entry name" value="Glutaredoxin"/>
    <property type="match status" value="1"/>
</dbReference>
<dbReference type="EMBL" id="CP001614">
    <property type="protein sequence ID" value="ACR13802.1"/>
    <property type="molecule type" value="Genomic_DNA"/>
</dbReference>
<dbReference type="InterPro" id="IPR013766">
    <property type="entry name" value="Thioredoxin_domain"/>
</dbReference>
<dbReference type="CDD" id="cd00340">
    <property type="entry name" value="GSH_Peroxidase"/>
    <property type="match status" value="1"/>
</dbReference>
<dbReference type="eggNOG" id="COG0386">
    <property type="taxonomic scope" value="Bacteria"/>
</dbReference>
<dbReference type="Pfam" id="PF00255">
    <property type="entry name" value="GSHPx"/>
    <property type="match status" value="1"/>
</dbReference>
<evidence type="ECO:0000256" key="3">
    <source>
        <dbReference type="ARBA" id="ARBA00023002"/>
    </source>
</evidence>
<dbReference type="PROSITE" id="PS51352">
    <property type="entry name" value="THIOREDOXIN_2"/>
    <property type="match status" value="1"/>
</dbReference>
<keyword evidence="6" id="KW-0732">Signal</keyword>
<comment type="similarity">
    <text evidence="1 5">Belongs to the glutathione peroxidase family.</text>
</comment>
<dbReference type="InterPro" id="IPR000889">
    <property type="entry name" value="Glutathione_peroxidase"/>
</dbReference>
<evidence type="ECO:0000256" key="6">
    <source>
        <dbReference type="SAM" id="SignalP"/>
    </source>
</evidence>
<dbReference type="SUPFAM" id="SSF52833">
    <property type="entry name" value="Thioredoxin-like"/>
    <property type="match status" value="1"/>
</dbReference>
<name>C5BLW5_TERTT</name>
<feature type="active site" evidence="4">
    <location>
        <position position="63"/>
    </location>
</feature>
<dbReference type="GO" id="GO:0004601">
    <property type="term" value="F:peroxidase activity"/>
    <property type="evidence" value="ECO:0007669"/>
    <property type="project" value="UniProtKB-KW"/>
</dbReference>
<keyword evidence="3 5" id="KW-0560">Oxidoreductase</keyword>
<feature type="domain" description="Thioredoxin" evidence="7">
    <location>
        <begin position="14"/>
        <end position="182"/>
    </location>
</feature>
<evidence type="ECO:0000313" key="9">
    <source>
        <dbReference type="Proteomes" id="UP000009080"/>
    </source>
</evidence>
<dbReference type="GO" id="GO:0034599">
    <property type="term" value="P:cellular response to oxidative stress"/>
    <property type="evidence" value="ECO:0007669"/>
    <property type="project" value="TreeGrafter"/>
</dbReference>
<feature type="signal peptide" evidence="6">
    <location>
        <begin position="1"/>
        <end position="22"/>
    </location>
</feature>
<dbReference type="KEGG" id="ttu:TERTU_2639"/>
<dbReference type="HOGENOM" id="CLU_029507_1_3_6"/>
<dbReference type="InterPro" id="IPR036249">
    <property type="entry name" value="Thioredoxin-like_sf"/>
</dbReference>
<evidence type="ECO:0000256" key="2">
    <source>
        <dbReference type="ARBA" id="ARBA00022559"/>
    </source>
</evidence>
<feature type="chain" id="PRO_5002946466" description="Glutathione peroxidase" evidence="6">
    <location>
        <begin position="23"/>
        <end position="182"/>
    </location>
</feature>
<dbReference type="Proteomes" id="UP000009080">
    <property type="component" value="Chromosome"/>
</dbReference>
<dbReference type="PIRSF" id="PIRSF000303">
    <property type="entry name" value="Glutathion_perox"/>
    <property type="match status" value="1"/>
</dbReference>
<protein>
    <recommendedName>
        <fullName evidence="5">Glutathione peroxidase</fullName>
    </recommendedName>
</protein>
<reference evidence="8 9" key="1">
    <citation type="journal article" date="2009" name="PLoS ONE">
        <title>The complete genome of Teredinibacter turnerae T7901: an intracellular endosymbiont of marine wood-boring bivalves (shipworms).</title>
        <authorList>
            <person name="Yang J.C."/>
            <person name="Madupu R."/>
            <person name="Durkin A.S."/>
            <person name="Ekborg N.A."/>
            <person name="Pedamallu C.S."/>
            <person name="Hostetler J.B."/>
            <person name="Radune D."/>
            <person name="Toms B.S."/>
            <person name="Henrissat B."/>
            <person name="Coutinho P.M."/>
            <person name="Schwarz S."/>
            <person name="Field L."/>
            <person name="Trindade-Silva A.E."/>
            <person name="Soares C.A.G."/>
            <person name="Elshahawi S."/>
            <person name="Hanora A."/>
            <person name="Schmidt E.W."/>
            <person name="Haygood M.G."/>
            <person name="Posfai J."/>
            <person name="Benner J."/>
            <person name="Madinger C."/>
            <person name="Nove J."/>
            <person name="Anton B."/>
            <person name="Chaudhary K."/>
            <person name="Foster J."/>
            <person name="Holman A."/>
            <person name="Kumar S."/>
            <person name="Lessard P.A."/>
            <person name="Luyten Y.A."/>
            <person name="Slatko B."/>
            <person name="Wood N."/>
            <person name="Wu B."/>
            <person name="Teplitski M."/>
            <person name="Mougous J.D."/>
            <person name="Ward N."/>
            <person name="Eisen J.A."/>
            <person name="Badger J.H."/>
            <person name="Distel D.L."/>
        </authorList>
    </citation>
    <scope>NUCLEOTIDE SEQUENCE [LARGE SCALE GENOMIC DNA]</scope>
    <source>
        <strain evidence="9">ATCC 39867 / T7901</strain>
    </source>
</reference>
<dbReference type="PANTHER" id="PTHR11592">
    <property type="entry name" value="GLUTATHIONE PEROXIDASE"/>
    <property type="match status" value="1"/>
</dbReference>
<proteinExistence type="inferred from homology"/>
<gene>
    <name evidence="8" type="ordered locus">TERTU_2639</name>
</gene>
<dbReference type="RefSeq" id="WP_015819917.1">
    <property type="nucleotide sequence ID" value="NC_012997.1"/>
</dbReference>
<dbReference type="PROSITE" id="PS51355">
    <property type="entry name" value="GLUTATHIONE_PEROXID_3"/>
    <property type="match status" value="1"/>
</dbReference>
<keyword evidence="9" id="KW-1185">Reference proteome</keyword>